<keyword evidence="1" id="KW-1133">Transmembrane helix</keyword>
<protein>
    <submittedName>
        <fullName evidence="2">Uncharacterized protein</fullName>
    </submittedName>
</protein>
<comment type="caution">
    <text evidence="2">The sequence shown here is derived from an EMBL/GenBank/DDBJ whole genome shotgun (WGS) entry which is preliminary data.</text>
</comment>
<keyword evidence="1" id="KW-0812">Transmembrane</keyword>
<name>A0A2H0UAZ9_9BACT</name>
<feature type="transmembrane region" description="Helical" evidence="1">
    <location>
        <begin position="69"/>
        <end position="100"/>
    </location>
</feature>
<evidence type="ECO:0000256" key="1">
    <source>
        <dbReference type="SAM" id="Phobius"/>
    </source>
</evidence>
<proteinExistence type="predicted"/>
<feature type="transmembrane region" description="Helical" evidence="1">
    <location>
        <begin position="42"/>
        <end position="62"/>
    </location>
</feature>
<evidence type="ECO:0000313" key="2">
    <source>
        <dbReference type="EMBL" id="PIR83588.1"/>
    </source>
</evidence>
<accession>A0A2H0UAZ9</accession>
<keyword evidence="1" id="KW-0472">Membrane</keyword>
<dbReference type="EMBL" id="PFBK01000008">
    <property type="protein sequence ID" value="PIR83588.1"/>
    <property type="molecule type" value="Genomic_DNA"/>
</dbReference>
<reference evidence="3" key="1">
    <citation type="submission" date="2017-09" db="EMBL/GenBank/DDBJ databases">
        <title>Depth-based differentiation of microbial function through sediment-hosted aquifers and enrichment of novel symbionts in the deep terrestrial subsurface.</title>
        <authorList>
            <person name="Probst A.J."/>
            <person name="Ladd B."/>
            <person name="Jarett J.K."/>
            <person name="Geller-Mcgrath D.E."/>
            <person name="Sieber C.M.K."/>
            <person name="Emerson J.B."/>
            <person name="Anantharaman K."/>
            <person name="Thomas B.C."/>
            <person name="Malmstrom R."/>
            <person name="Stieglmeier M."/>
            <person name="Klingl A."/>
            <person name="Woyke T."/>
            <person name="Ryan C.M."/>
            <person name="Banfield J.F."/>
        </authorList>
    </citation>
    <scope>NUCLEOTIDE SEQUENCE [LARGE SCALE GENOMIC DNA]</scope>
</reference>
<dbReference type="Proteomes" id="UP000231192">
    <property type="component" value="Unassembled WGS sequence"/>
</dbReference>
<gene>
    <name evidence="2" type="ORF">COU18_02805</name>
</gene>
<organism evidence="2 3">
    <name type="scientific">Candidatus Kaiserbacteria bacterium CG10_big_fil_rev_8_21_14_0_10_51_14</name>
    <dbReference type="NCBI Taxonomy" id="1974610"/>
    <lineage>
        <taxon>Bacteria</taxon>
        <taxon>Candidatus Kaiseribacteriota</taxon>
    </lineage>
</organism>
<dbReference type="AlphaFoldDB" id="A0A2H0UAZ9"/>
<evidence type="ECO:0000313" key="3">
    <source>
        <dbReference type="Proteomes" id="UP000231192"/>
    </source>
</evidence>
<sequence>MGMAIHEHEQTGIATATDLRGSISSLLTLNLHAWVDGYLGSYWGLSRCMVLSVMFVGLLTVLSTQIPNLALFAFGWIIGLAPIWLPIVGITTAWNTWIWYVRSKFIFNKETILLEVKMPREITRSPRAMENALSILWTDSGETTFFNRSWQGQCRPYFSFEIASFGGEIHFYIWTWKGWRQTVESAMYSYYPEVELVEVEDYAAKFKMDFEKQDSFPSDWRYEPRNDAYPIRTYVEFELDKDPKDEYRVDPLAVVLERMSSLKPSEQMWVQIIITMCRDQRRKKGGAWWQTESRFEGTIRDEIDVLRKETTGSGDRTGPDAWKAVARVPMYRYTELIKAMDRNLGKHPFNVGMRGIYIADRKDFAAPGYTGLRWLWRPFGNPQYMNQLRPRRWGNPFDWPWQDYKDIRWNLMVRRALDAYRRRSHFYPPWIFPHNMMSTEVIASIWHPPGASIAAPGLERIPAKKAEPPPNLPK</sequence>